<dbReference type="Gramene" id="rna5875">
    <property type="protein sequence ID" value="RHN81787.1"/>
    <property type="gene ID" value="gene5875"/>
</dbReference>
<protein>
    <submittedName>
        <fullName evidence="2">Putative very-long-chain 3-oxoacyl-CoA reductase</fullName>
        <ecNumber evidence="2">1.1.1.330</ecNumber>
    </submittedName>
    <submittedName>
        <fullName evidence="1">Short-chain dehydrogenase, putative</fullName>
    </submittedName>
</protein>
<evidence type="ECO:0000313" key="4">
    <source>
        <dbReference type="Proteomes" id="UP000002051"/>
    </source>
</evidence>
<organism evidence="1 4">
    <name type="scientific">Medicago truncatula</name>
    <name type="common">Barrel medic</name>
    <name type="synonym">Medicago tribuloides</name>
    <dbReference type="NCBI Taxonomy" id="3880"/>
    <lineage>
        <taxon>Eukaryota</taxon>
        <taxon>Viridiplantae</taxon>
        <taxon>Streptophyta</taxon>
        <taxon>Embryophyta</taxon>
        <taxon>Tracheophyta</taxon>
        <taxon>Spermatophyta</taxon>
        <taxon>Magnoliopsida</taxon>
        <taxon>eudicotyledons</taxon>
        <taxon>Gunneridae</taxon>
        <taxon>Pentapetalae</taxon>
        <taxon>rosids</taxon>
        <taxon>fabids</taxon>
        <taxon>Fabales</taxon>
        <taxon>Fabaceae</taxon>
        <taxon>Papilionoideae</taxon>
        <taxon>50 kb inversion clade</taxon>
        <taxon>NPAAA clade</taxon>
        <taxon>Hologalegina</taxon>
        <taxon>IRL clade</taxon>
        <taxon>Trifolieae</taxon>
        <taxon>Medicago</taxon>
    </lineage>
</organism>
<dbReference type="SUPFAM" id="SSF51735">
    <property type="entry name" value="NAD(P)-binding Rossmann-fold domains"/>
    <property type="match status" value="1"/>
</dbReference>
<evidence type="ECO:0000313" key="3">
    <source>
        <dbReference type="EnsemblPlants" id="KEH43685"/>
    </source>
</evidence>
<dbReference type="PANTHER" id="PTHR48476">
    <property type="entry name" value="SHORT-CHAIN DEHYDROGENASE TIC 32, CHLOROPLASTIC-LIKE"/>
    <property type="match status" value="1"/>
</dbReference>
<dbReference type="HOGENOM" id="CLU_2458148_0_0_1"/>
<proteinExistence type="predicted"/>
<dbReference type="Proteomes" id="UP000265566">
    <property type="component" value="Chromosome 1"/>
</dbReference>
<dbReference type="EC" id="1.1.1.330" evidence="2"/>
<evidence type="ECO:0000313" key="5">
    <source>
        <dbReference type="Proteomes" id="UP000265566"/>
    </source>
</evidence>
<keyword evidence="4" id="KW-1185">Reference proteome</keyword>
<reference evidence="2" key="5">
    <citation type="journal article" date="2018" name="Nat. Plants">
        <title>Whole-genome landscape of Medicago truncatula symbiotic genes.</title>
        <authorList>
            <person name="Pecrix Y."/>
            <person name="Gamas P."/>
            <person name="Carrere S."/>
        </authorList>
    </citation>
    <scope>NUCLEOTIDE SEQUENCE</scope>
    <source>
        <tissue evidence="2">Leaves</tissue>
    </source>
</reference>
<dbReference type="EMBL" id="PSQE01000001">
    <property type="protein sequence ID" value="RHN81787.1"/>
    <property type="molecule type" value="Genomic_DNA"/>
</dbReference>
<evidence type="ECO:0000313" key="2">
    <source>
        <dbReference type="EMBL" id="RHN81787.1"/>
    </source>
</evidence>
<gene>
    <name evidence="1" type="ordered locus">MTR_1g100345</name>
    <name evidence="2" type="ORF">MtrunA17_Chr1g0202911</name>
</gene>
<name>A0A072W043_MEDTR</name>
<dbReference type="EMBL" id="CM001217">
    <property type="protein sequence ID" value="KEH43685.1"/>
    <property type="molecule type" value="Genomic_DNA"/>
</dbReference>
<dbReference type="PANTHER" id="PTHR48476:SF1">
    <property type="entry name" value="SHORT-CHAIN DEHYDROGENASE TIC 32, CHLOROPLASTIC-LIKE"/>
    <property type="match status" value="1"/>
</dbReference>
<reference evidence="3" key="3">
    <citation type="submission" date="2015-04" db="UniProtKB">
        <authorList>
            <consortium name="EnsemblPlants"/>
        </authorList>
    </citation>
    <scope>IDENTIFICATION</scope>
    <source>
        <strain evidence="3">cv. Jemalong A17</strain>
    </source>
</reference>
<dbReference type="GO" id="GO:0141040">
    <property type="term" value="F:very-long-chain 3-oxoacyl-CoA reductase activity"/>
    <property type="evidence" value="ECO:0007669"/>
    <property type="project" value="UniProtKB-EC"/>
</dbReference>
<evidence type="ECO:0000313" key="1">
    <source>
        <dbReference type="EMBL" id="KEH43685.1"/>
    </source>
</evidence>
<dbReference type="Proteomes" id="UP000002051">
    <property type="component" value="Unassembled WGS sequence"/>
</dbReference>
<dbReference type="STRING" id="3880.A0A072W043"/>
<dbReference type="Gene3D" id="3.40.50.720">
    <property type="entry name" value="NAD(P)-binding Rossmann-like Domain"/>
    <property type="match status" value="1"/>
</dbReference>
<reference evidence="1 4" key="1">
    <citation type="journal article" date="2011" name="Nature">
        <title>The Medicago genome provides insight into the evolution of rhizobial symbioses.</title>
        <authorList>
            <person name="Young N.D."/>
            <person name="Debelle F."/>
            <person name="Oldroyd G.E."/>
            <person name="Geurts R."/>
            <person name="Cannon S.B."/>
            <person name="Udvardi M.K."/>
            <person name="Benedito V.A."/>
            <person name="Mayer K.F."/>
            <person name="Gouzy J."/>
            <person name="Schoof H."/>
            <person name="Van de Peer Y."/>
            <person name="Proost S."/>
            <person name="Cook D.R."/>
            <person name="Meyers B.C."/>
            <person name="Spannagl M."/>
            <person name="Cheung F."/>
            <person name="De Mita S."/>
            <person name="Krishnakumar V."/>
            <person name="Gundlach H."/>
            <person name="Zhou S."/>
            <person name="Mudge J."/>
            <person name="Bharti A.K."/>
            <person name="Murray J.D."/>
            <person name="Naoumkina M.A."/>
            <person name="Rosen B."/>
            <person name="Silverstein K.A."/>
            <person name="Tang H."/>
            <person name="Rombauts S."/>
            <person name="Zhao P.X."/>
            <person name="Zhou P."/>
            <person name="Barbe V."/>
            <person name="Bardou P."/>
            <person name="Bechner M."/>
            <person name="Bellec A."/>
            <person name="Berger A."/>
            <person name="Berges H."/>
            <person name="Bidwell S."/>
            <person name="Bisseling T."/>
            <person name="Choisne N."/>
            <person name="Couloux A."/>
            <person name="Denny R."/>
            <person name="Deshpande S."/>
            <person name="Dai X."/>
            <person name="Doyle J.J."/>
            <person name="Dudez A.M."/>
            <person name="Farmer A.D."/>
            <person name="Fouteau S."/>
            <person name="Franken C."/>
            <person name="Gibelin C."/>
            <person name="Gish J."/>
            <person name="Goldstein S."/>
            <person name="Gonzalez A.J."/>
            <person name="Green P.J."/>
            <person name="Hallab A."/>
            <person name="Hartog M."/>
            <person name="Hua A."/>
            <person name="Humphray S.J."/>
            <person name="Jeong D.H."/>
            <person name="Jing Y."/>
            <person name="Jocker A."/>
            <person name="Kenton S.M."/>
            <person name="Kim D.J."/>
            <person name="Klee K."/>
            <person name="Lai H."/>
            <person name="Lang C."/>
            <person name="Lin S."/>
            <person name="Macmil S.L."/>
            <person name="Magdelenat G."/>
            <person name="Matthews L."/>
            <person name="McCorrison J."/>
            <person name="Monaghan E.L."/>
            <person name="Mun J.H."/>
            <person name="Najar F.Z."/>
            <person name="Nicholson C."/>
            <person name="Noirot C."/>
            <person name="O'Bleness M."/>
            <person name="Paule C.R."/>
            <person name="Poulain J."/>
            <person name="Prion F."/>
            <person name="Qin B."/>
            <person name="Qu C."/>
            <person name="Retzel E.F."/>
            <person name="Riddle C."/>
            <person name="Sallet E."/>
            <person name="Samain S."/>
            <person name="Samson N."/>
            <person name="Sanders I."/>
            <person name="Saurat O."/>
            <person name="Scarpelli C."/>
            <person name="Schiex T."/>
            <person name="Segurens B."/>
            <person name="Severin A.J."/>
            <person name="Sherrier D.J."/>
            <person name="Shi R."/>
            <person name="Sims S."/>
            <person name="Singer S.R."/>
            <person name="Sinharoy S."/>
            <person name="Sterck L."/>
            <person name="Viollet A."/>
            <person name="Wang B.B."/>
            <person name="Wang K."/>
            <person name="Wang M."/>
            <person name="Wang X."/>
            <person name="Warfsmann J."/>
            <person name="Weissenbach J."/>
            <person name="White D.D."/>
            <person name="White J.D."/>
            <person name="Wiley G.B."/>
            <person name="Wincker P."/>
            <person name="Xing Y."/>
            <person name="Yang L."/>
            <person name="Yao Z."/>
            <person name="Ying F."/>
            <person name="Zhai J."/>
            <person name="Zhou L."/>
            <person name="Zuber A."/>
            <person name="Denarie J."/>
            <person name="Dixon R.A."/>
            <person name="May G.D."/>
            <person name="Schwartz D.C."/>
            <person name="Rogers J."/>
            <person name="Quetier F."/>
            <person name="Town C.D."/>
            <person name="Roe B.A."/>
        </authorList>
    </citation>
    <scope>NUCLEOTIDE SEQUENCE [LARGE SCALE GENOMIC DNA]</scope>
    <source>
        <strain evidence="1">A17</strain>
        <strain evidence="3 4">cv. Jemalong A17</strain>
    </source>
</reference>
<sequence length="89" mass="9754">MDIVVVGASNGIDAETTRVLVLHSVHVIMGMRNIVAAKDVKDIIVKDIPSAKLDIMELDLNSLDSVKKFASKLNSTSCCKKRRLITFVI</sequence>
<dbReference type="AlphaFoldDB" id="A0A072W043"/>
<keyword evidence="2" id="KW-0560">Oxidoreductase</keyword>
<reference evidence="5" key="4">
    <citation type="journal article" date="2018" name="Nat. Plants">
        <title>Whole-genome landscape of Medicago truncatula symbiotic genes.</title>
        <authorList>
            <person name="Pecrix Y."/>
            <person name="Staton S.E."/>
            <person name="Sallet E."/>
            <person name="Lelandais-Briere C."/>
            <person name="Moreau S."/>
            <person name="Carrere S."/>
            <person name="Blein T."/>
            <person name="Jardinaud M.F."/>
            <person name="Latrasse D."/>
            <person name="Zouine M."/>
            <person name="Zahm M."/>
            <person name="Kreplak J."/>
            <person name="Mayjonade B."/>
            <person name="Satge C."/>
            <person name="Perez M."/>
            <person name="Cauet S."/>
            <person name="Marande W."/>
            <person name="Chantry-Darmon C."/>
            <person name="Lopez-Roques C."/>
            <person name="Bouchez O."/>
            <person name="Berard A."/>
            <person name="Debelle F."/>
            <person name="Munos S."/>
            <person name="Bendahmane A."/>
            <person name="Berges H."/>
            <person name="Niebel A."/>
            <person name="Buitink J."/>
            <person name="Frugier F."/>
            <person name="Benhamed M."/>
            <person name="Crespi M."/>
            <person name="Gouzy J."/>
            <person name="Gamas P."/>
        </authorList>
    </citation>
    <scope>NUCLEOTIDE SEQUENCE [LARGE SCALE GENOMIC DNA]</scope>
    <source>
        <strain evidence="5">cv. Jemalong A17</strain>
    </source>
</reference>
<dbReference type="InterPro" id="IPR055280">
    <property type="entry name" value="TIC32"/>
</dbReference>
<reference evidence="1 4" key="2">
    <citation type="journal article" date="2014" name="BMC Genomics">
        <title>An improved genome release (version Mt4.0) for the model legume Medicago truncatula.</title>
        <authorList>
            <person name="Tang H."/>
            <person name="Krishnakumar V."/>
            <person name="Bidwell S."/>
            <person name="Rosen B."/>
            <person name="Chan A."/>
            <person name="Zhou S."/>
            <person name="Gentzbittel L."/>
            <person name="Childs K.L."/>
            <person name="Yandell M."/>
            <person name="Gundlach H."/>
            <person name="Mayer K.F."/>
            <person name="Schwartz D.C."/>
            <person name="Town C.D."/>
        </authorList>
    </citation>
    <scope>GENOME REANNOTATION</scope>
    <source>
        <strain evidence="1">A17</strain>
        <strain evidence="3 4">cv. Jemalong A17</strain>
    </source>
</reference>
<accession>A0A072W043</accession>
<dbReference type="InterPro" id="IPR036291">
    <property type="entry name" value="NAD(P)-bd_dom_sf"/>
</dbReference>
<dbReference type="EnsemblPlants" id="KEH43685">
    <property type="protein sequence ID" value="KEH43685"/>
    <property type="gene ID" value="MTR_1g100345"/>
</dbReference>